<keyword evidence="3" id="KW-1185">Reference proteome</keyword>
<dbReference type="EMBL" id="JAPWDV010000004">
    <property type="protein sequence ID" value="KAJ6215563.1"/>
    <property type="molecule type" value="Genomic_DNA"/>
</dbReference>
<evidence type="ECO:0000259" key="1">
    <source>
        <dbReference type="PROSITE" id="PS50181"/>
    </source>
</evidence>
<name>A0A9Q0LYQ0_BLOTA</name>
<dbReference type="InterPro" id="IPR001810">
    <property type="entry name" value="F-box_dom"/>
</dbReference>
<dbReference type="PANTHER" id="PTHR34098">
    <property type="entry name" value="F-BOX ONLY PROTEIN 47"/>
    <property type="match status" value="1"/>
</dbReference>
<dbReference type="PROSITE" id="PS50181">
    <property type="entry name" value="FBOX"/>
    <property type="match status" value="1"/>
</dbReference>
<comment type="caution">
    <text evidence="2">The sequence shown here is derived from an EMBL/GenBank/DDBJ whole genome shotgun (WGS) entry which is preliminary data.</text>
</comment>
<dbReference type="AlphaFoldDB" id="A0A9Q0LYQ0"/>
<proteinExistence type="predicted"/>
<dbReference type="InterPro" id="IPR038946">
    <property type="entry name" value="FBXO47"/>
</dbReference>
<dbReference type="Pfam" id="PF00646">
    <property type="entry name" value="F-box"/>
    <property type="match status" value="1"/>
</dbReference>
<organism evidence="2 3">
    <name type="scientific">Blomia tropicalis</name>
    <name type="common">Mite</name>
    <dbReference type="NCBI Taxonomy" id="40697"/>
    <lineage>
        <taxon>Eukaryota</taxon>
        <taxon>Metazoa</taxon>
        <taxon>Ecdysozoa</taxon>
        <taxon>Arthropoda</taxon>
        <taxon>Chelicerata</taxon>
        <taxon>Arachnida</taxon>
        <taxon>Acari</taxon>
        <taxon>Acariformes</taxon>
        <taxon>Sarcoptiformes</taxon>
        <taxon>Astigmata</taxon>
        <taxon>Glycyphagoidea</taxon>
        <taxon>Echimyopodidae</taxon>
        <taxon>Blomia</taxon>
    </lineage>
</organism>
<dbReference type="Proteomes" id="UP001142055">
    <property type="component" value="Chromosome 4"/>
</dbReference>
<reference evidence="2" key="1">
    <citation type="submission" date="2022-12" db="EMBL/GenBank/DDBJ databases">
        <title>Genome assemblies of Blomia tropicalis.</title>
        <authorList>
            <person name="Cui Y."/>
        </authorList>
    </citation>
    <scope>NUCLEOTIDE SEQUENCE</scope>
    <source>
        <tissue evidence="2">Adult mites</tissue>
    </source>
</reference>
<protein>
    <recommendedName>
        <fullName evidence="1">F-box domain-containing protein</fullName>
    </recommendedName>
</protein>
<sequence>MENAIAIINEDDGKEDVKQFVDLPYDILIDIIYRLPFNEMINLSQSCHKMCSTVLQYIRHKTKSFCIIDFVEKNRLTSIKGFALFIKRCTSPLPEWERIKFLFDLIKNSREWKYIRQQSLHSAICIEQQFDSYETVKLVYNTMILGWPKEHQMEAVNDLAEYMDIGLLTKAFLMKPIGISKEDEVQLTMRVQLITRSMIVDPHCSLMNELIIINEIMFANHPDSIIQILMLFYGPRIICNYVRVRLVQITVEWRSYCTYKLSIAYEQLSKVFLTLYQHCEELNWTKTFVLKLMFELFHFPAPWYATHIADFMSNIGKQLSIDFIRYVIKHKHPETSHWIRSILSYLIVRDPDLSVYIIYNCFELGRHYSLEQLSAPKCVYEIDSNPYTKRHIDDMYAKVRKSLKHLHLSEKKTNYFN</sequence>
<accession>A0A9Q0LYQ0</accession>
<gene>
    <name evidence="2" type="ORF">RDWZM_010063</name>
</gene>
<evidence type="ECO:0000313" key="2">
    <source>
        <dbReference type="EMBL" id="KAJ6215563.1"/>
    </source>
</evidence>
<feature type="domain" description="F-box" evidence="1">
    <location>
        <begin position="17"/>
        <end position="50"/>
    </location>
</feature>
<dbReference type="PANTHER" id="PTHR34098:SF1">
    <property type="entry name" value="F-BOX ONLY PROTEIN 47"/>
    <property type="match status" value="1"/>
</dbReference>
<evidence type="ECO:0000313" key="3">
    <source>
        <dbReference type="Proteomes" id="UP001142055"/>
    </source>
</evidence>